<name>A0A165GG56_9APHY</name>
<organism evidence="4 5">
    <name type="scientific">Laetiporus sulphureus 93-53</name>
    <dbReference type="NCBI Taxonomy" id="1314785"/>
    <lineage>
        <taxon>Eukaryota</taxon>
        <taxon>Fungi</taxon>
        <taxon>Dikarya</taxon>
        <taxon>Basidiomycota</taxon>
        <taxon>Agaricomycotina</taxon>
        <taxon>Agaricomycetes</taxon>
        <taxon>Polyporales</taxon>
        <taxon>Laetiporus</taxon>
    </lineage>
</organism>
<dbReference type="GeneID" id="63819414"/>
<feature type="compositionally biased region" description="Basic and acidic residues" evidence="2">
    <location>
        <begin position="15"/>
        <end position="35"/>
    </location>
</feature>
<dbReference type="PROSITE" id="PS50157">
    <property type="entry name" value="ZINC_FINGER_C2H2_2"/>
    <property type="match status" value="1"/>
</dbReference>
<dbReference type="EMBL" id="KV427609">
    <property type="protein sequence ID" value="KZT10302.1"/>
    <property type="molecule type" value="Genomic_DNA"/>
</dbReference>
<accession>A0A165GG56</accession>
<dbReference type="InterPro" id="IPR013087">
    <property type="entry name" value="Znf_C2H2_type"/>
</dbReference>
<protein>
    <recommendedName>
        <fullName evidence="3">C2H2-type domain-containing protein</fullName>
    </recommendedName>
</protein>
<dbReference type="InterPro" id="IPR036236">
    <property type="entry name" value="Znf_C2H2_sf"/>
</dbReference>
<feature type="compositionally biased region" description="Polar residues" evidence="2">
    <location>
        <begin position="1"/>
        <end position="14"/>
    </location>
</feature>
<gene>
    <name evidence="4" type="ORF">LAESUDRAFT_419855</name>
</gene>
<evidence type="ECO:0000256" key="2">
    <source>
        <dbReference type="SAM" id="MobiDB-lite"/>
    </source>
</evidence>
<dbReference type="AlphaFoldDB" id="A0A165GG56"/>
<keyword evidence="1" id="KW-0863">Zinc-finger</keyword>
<sequence>MDPSSSYWHTSNLSRIHEQDRDDRQDASSEPRPPRADAPPPTISQNSLALCLPSQMAFQEHRSEAAFQAVADVGPSHQSLMQEVYGVAHAHISTADLMPPHYPYVTPHNVHATYREVTYRSLDAFSYQSGSTATFIDPDARHQATIVMPDFNRSPTAHSIQLNPDVSHLRPILGPISLSSDPRSALQCQTVKCKWGGNCDIELDDLTPTGINRHLKDHHYYPSEWDARCRGACQWQGSPCSSVPDMYYSSFGKHIAAVHLGSTARTCPHCNAIFSRADTLSRHVERYCPKRPH</sequence>
<dbReference type="STRING" id="1314785.A0A165GG56"/>
<evidence type="ECO:0000259" key="3">
    <source>
        <dbReference type="PROSITE" id="PS50157"/>
    </source>
</evidence>
<dbReference type="OrthoDB" id="2782214at2759"/>
<dbReference type="GO" id="GO:0008270">
    <property type="term" value="F:zinc ion binding"/>
    <property type="evidence" value="ECO:0007669"/>
    <property type="project" value="UniProtKB-KW"/>
</dbReference>
<evidence type="ECO:0000256" key="1">
    <source>
        <dbReference type="PROSITE-ProRule" id="PRU00042"/>
    </source>
</evidence>
<evidence type="ECO:0000313" key="5">
    <source>
        <dbReference type="Proteomes" id="UP000076871"/>
    </source>
</evidence>
<keyword evidence="1" id="KW-0479">Metal-binding</keyword>
<feature type="domain" description="C2H2-type" evidence="3">
    <location>
        <begin position="265"/>
        <end position="292"/>
    </location>
</feature>
<dbReference type="InParanoid" id="A0A165GG56"/>
<keyword evidence="5" id="KW-1185">Reference proteome</keyword>
<dbReference type="Proteomes" id="UP000076871">
    <property type="component" value="Unassembled WGS sequence"/>
</dbReference>
<dbReference type="SUPFAM" id="SSF57667">
    <property type="entry name" value="beta-beta-alpha zinc fingers"/>
    <property type="match status" value="1"/>
</dbReference>
<dbReference type="RefSeq" id="XP_040768042.1">
    <property type="nucleotide sequence ID" value="XM_040902383.1"/>
</dbReference>
<evidence type="ECO:0000313" key="4">
    <source>
        <dbReference type="EMBL" id="KZT10302.1"/>
    </source>
</evidence>
<proteinExistence type="predicted"/>
<keyword evidence="1" id="KW-0862">Zinc</keyword>
<reference evidence="4 5" key="1">
    <citation type="journal article" date="2016" name="Mol. Biol. Evol.">
        <title>Comparative Genomics of Early-Diverging Mushroom-Forming Fungi Provides Insights into the Origins of Lignocellulose Decay Capabilities.</title>
        <authorList>
            <person name="Nagy L.G."/>
            <person name="Riley R."/>
            <person name="Tritt A."/>
            <person name="Adam C."/>
            <person name="Daum C."/>
            <person name="Floudas D."/>
            <person name="Sun H."/>
            <person name="Yadav J.S."/>
            <person name="Pangilinan J."/>
            <person name="Larsson K.H."/>
            <person name="Matsuura K."/>
            <person name="Barry K."/>
            <person name="Labutti K."/>
            <person name="Kuo R."/>
            <person name="Ohm R.A."/>
            <person name="Bhattacharya S.S."/>
            <person name="Shirouzu T."/>
            <person name="Yoshinaga Y."/>
            <person name="Martin F.M."/>
            <person name="Grigoriev I.V."/>
            <person name="Hibbett D.S."/>
        </authorList>
    </citation>
    <scope>NUCLEOTIDE SEQUENCE [LARGE SCALE GENOMIC DNA]</scope>
    <source>
        <strain evidence="4 5">93-53</strain>
    </source>
</reference>
<feature type="region of interest" description="Disordered" evidence="2">
    <location>
        <begin position="1"/>
        <end position="45"/>
    </location>
</feature>